<name>A0A3N2D8J2_9MICO</name>
<dbReference type="AlphaFoldDB" id="A0A3N2D8J2"/>
<dbReference type="RefSeq" id="WP_211339086.1">
    <property type="nucleotide sequence ID" value="NZ_RKHQ01000001.1"/>
</dbReference>
<protein>
    <recommendedName>
        <fullName evidence="3">PIN domain-containing protein</fullName>
    </recommendedName>
</protein>
<evidence type="ECO:0008006" key="3">
    <source>
        <dbReference type="Google" id="ProtNLM"/>
    </source>
</evidence>
<evidence type="ECO:0000313" key="1">
    <source>
        <dbReference type="EMBL" id="ROR95774.1"/>
    </source>
</evidence>
<gene>
    <name evidence="1" type="ORF">EDD28_0336</name>
</gene>
<dbReference type="InterPro" id="IPR029060">
    <property type="entry name" value="PIN-like_dom_sf"/>
</dbReference>
<comment type="caution">
    <text evidence="1">The sequence shown here is derived from an EMBL/GenBank/DDBJ whole genome shotgun (WGS) entry which is preliminary data.</text>
</comment>
<dbReference type="Proteomes" id="UP000275356">
    <property type="component" value="Unassembled WGS sequence"/>
</dbReference>
<reference evidence="1 2" key="1">
    <citation type="submission" date="2018-11" db="EMBL/GenBank/DDBJ databases">
        <title>Sequencing the genomes of 1000 actinobacteria strains.</title>
        <authorList>
            <person name="Klenk H.-P."/>
        </authorList>
    </citation>
    <scope>NUCLEOTIDE SEQUENCE [LARGE SCALE GENOMIC DNA]</scope>
    <source>
        <strain evidence="1 2">DSM 13521</strain>
    </source>
</reference>
<proteinExistence type="predicted"/>
<dbReference type="EMBL" id="RKHQ01000001">
    <property type="protein sequence ID" value="ROR95774.1"/>
    <property type="molecule type" value="Genomic_DNA"/>
</dbReference>
<accession>A0A3N2D8J2</accession>
<sequence>MAAVEAIGRLPATTFLHETPDHLDVLAALLADAPGVVGPRIHDARIAALCLANGVSELWSADRDLTWFPRLRVVNPLVGARS</sequence>
<organism evidence="1 2">
    <name type="scientific">Salana multivorans</name>
    <dbReference type="NCBI Taxonomy" id="120377"/>
    <lineage>
        <taxon>Bacteria</taxon>
        <taxon>Bacillati</taxon>
        <taxon>Actinomycetota</taxon>
        <taxon>Actinomycetes</taxon>
        <taxon>Micrococcales</taxon>
        <taxon>Beutenbergiaceae</taxon>
        <taxon>Salana</taxon>
    </lineage>
</organism>
<evidence type="ECO:0000313" key="2">
    <source>
        <dbReference type="Proteomes" id="UP000275356"/>
    </source>
</evidence>
<dbReference type="SUPFAM" id="SSF88723">
    <property type="entry name" value="PIN domain-like"/>
    <property type="match status" value="1"/>
</dbReference>
<keyword evidence="2" id="KW-1185">Reference proteome</keyword>